<dbReference type="OrthoDB" id="2746at2759"/>
<dbReference type="KEGG" id="fcy:FRACYDRAFT_163527"/>
<evidence type="ECO:0000256" key="1">
    <source>
        <dbReference type="ARBA" id="ARBA00010381"/>
    </source>
</evidence>
<dbReference type="InterPro" id="IPR034904">
    <property type="entry name" value="FSCA_dom_sf"/>
</dbReference>
<feature type="non-terminal residue" evidence="4">
    <location>
        <position position="119"/>
    </location>
</feature>
<keyword evidence="2" id="KW-0159">Chromosome partition</keyword>
<dbReference type="PANTHER" id="PTHR12377">
    <property type="entry name" value="CYTOSOLIC IRON-SULFUR ASSEMBLY COMPONENT 2B-RELATED"/>
    <property type="match status" value="1"/>
</dbReference>
<dbReference type="Gene3D" id="3.30.300.130">
    <property type="entry name" value="Fe-S cluster assembly (FSCA)"/>
    <property type="match status" value="1"/>
</dbReference>
<keyword evidence="5" id="KW-1185">Reference proteome</keyword>
<dbReference type="FunFam" id="3.30.300.130:FF:000005">
    <property type="entry name" value="Mitotic spindle-associated mmxd complex subunit"/>
    <property type="match status" value="1"/>
</dbReference>
<dbReference type="GO" id="GO:0051604">
    <property type="term" value="P:protein maturation"/>
    <property type="evidence" value="ECO:0007669"/>
    <property type="project" value="InterPro"/>
</dbReference>
<gene>
    <name evidence="4" type="ORF">FRACYDRAFT_163527</name>
</gene>
<name>A0A1E7FA37_9STRA</name>
<protein>
    <recommendedName>
        <fullName evidence="3">MIP18 family-like domain-containing protein</fullName>
    </recommendedName>
</protein>
<evidence type="ECO:0000259" key="3">
    <source>
        <dbReference type="Pfam" id="PF01883"/>
    </source>
</evidence>
<dbReference type="FunCoup" id="A0A1E7FA37">
    <property type="interactions" value="175"/>
</dbReference>
<dbReference type="InParanoid" id="A0A1E7FA37"/>
<dbReference type="Proteomes" id="UP000095751">
    <property type="component" value="Unassembled WGS sequence"/>
</dbReference>
<accession>A0A1E7FA37</accession>
<dbReference type="GO" id="GO:1990229">
    <property type="term" value="C:iron-sulfur cluster assembly complex"/>
    <property type="evidence" value="ECO:0007669"/>
    <property type="project" value="UniProtKB-ARBA"/>
</dbReference>
<dbReference type="InterPro" id="IPR002744">
    <property type="entry name" value="MIP18-like"/>
</dbReference>
<evidence type="ECO:0000313" key="4">
    <source>
        <dbReference type="EMBL" id="OEU15042.1"/>
    </source>
</evidence>
<dbReference type="GO" id="GO:0007059">
    <property type="term" value="P:chromosome segregation"/>
    <property type="evidence" value="ECO:0007669"/>
    <property type="project" value="UniProtKB-KW"/>
</dbReference>
<dbReference type="GO" id="GO:0140535">
    <property type="term" value="C:intracellular protein-containing complex"/>
    <property type="evidence" value="ECO:0007669"/>
    <property type="project" value="UniProtKB-ARBA"/>
</dbReference>
<evidence type="ECO:0000256" key="2">
    <source>
        <dbReference type="ARBA" id="ARBA00022829"/>
    </source>
</evidence>
<dbReference type="AlphaFoldDB" id="A0A1E7FA37"/>
<dbReference type="PANTHER" id="PTHR12377:SF0">
    <property type="entry name" value="CYTOSOLIC IRON-SULFUR ASSEMBLY COMPONENT 2B"/>
    <property type="match status" value="1"/>
</dbReference>
<feature type="non-terminal residue" evidence="4">
    <location>
        <position position="1"/>
    </location>
</feature>
<sequence length="119" mass="13472">AEEIFDIIRSIEDPEHPHSLEQLGVITNNNNNNNNNYQDKITVKFTPTIPHCSMATLIGLCLRVKLFRSLPPTKYKVDVLIEAGTHVSEKAINKQLRDKERVRAALENKHLSGVVDKCI</sequence>
<feature type="domain" description="MIP18 family-like" evidence="3">
    <location>
        <begin position="2"/>
        <end position="74"/>
    </location>
</feature>
<proteinExistence type="inferred from homology"/>
<comment type="similarity">
    <text evidence="1">Belongs to the MIP18 family.</text>
</comment>
<reference evidence="4 5" key="1">
    <citation type="submission" date="2016-09" db="EMBL/GenBank/DDBJ databases">
        <title>Extensive genetic diversity and differential bi-allelic expression allows diatom success in the polar Southern Ocean.</title>
        <authorList>
            <consortium name="DOE Joint Genome Institute"/>
            <person name="Mock T."/>
            <person name="Otillar R.P."/>
            <person name="Strauss J."/>
            <person name="Dupont C."/>
            <person name="Frickenhaus S."/>
            <person name="Maumus F."/>
            <person name="Mcmullan M."/>
            <person name="Sanges R."/>
            <person name="Schmutz J."/>
            <person name="Toseland A."/>
            <person name="Valas R."/>
            <person name="Veluchamy A."/>
            <person name="Ward B.J."/>
            <person name="Allen A."/>
            <person name="Barry K."/>
            <person name="Falciatore A."/>
            <person name="Ferrante M."/>
            <person name="Fortunato A.E."/>
            <person name="Gloeckner G."/>
            <person name="Gruber A."/>
            <person name="Hipkin R."/>
            <person name="Janech M."/>
            <person name="Kroth P."/>
            <person name="Leese F."/>
            <person name="Lindquist E."/>
            <person name="Lyon B.R."/>
            <person name="Martin J."/>
            <person name="Mayer C."/>
            <person name="Parker M."/>
            <person name="Quesneville H."/>
            <person name="Raymond J."/>
            <person name="Uhlig C."/>
            <person name="Valentin K.U."/>
            <person name="Worden A.Z."/>
            <person name="Armbrust E.V."/>
            <person name="Bowler C."/>
            <person name="Green B."/>
            <person name="Moulton V."/>
            <person name="Van Oosterhout C."/>
            <person name="Grigoriev I."/>
        </authorList>
    </citation>
    <scope>NUCLEOTIDE SEQUENCE [LARGE SCALE GENOMIC DNA]</scope>
    <source>
        <strain evidence="4 5">CCMP1102</strain>
    </source>
</reference>
<organism evidence="4 5">
    <name type="scientific">Fragilariopsis cylindrus CCMP1102</name>
    <dbReference type="NCBI Taxonomy" id="635003"/>
    <lineage>
        <taxon>Eukaryota</taxon>
        <taxon>Sar</taxon>
        <taxon>Stramenopiles</taxon>
        <taxon>Ochrophyta</taxon>
        <taxon>Bacillariophyta</taxon>
        <taxon>Bacillariophyceae</taxon>
        <taxon>Bacillariophycidae</taxon>
        <taxon>Bacillariales</taxon>
        <taxon>Bacillariaceae</taxon>
        <taxon>Fragilariopsis</taxon>
    </lineage>
</organism>
<dbReference type="EMBL" id="KV784359">
    <property type="protein sequence ID" value="OEU15042.1"/>
    <property type="molecule type" value="Genomic_DNA"/>
</dbReference>
<dbReference type="Gene3D" id="6.10.250.1280">
    <property type="match status" value="1"/>
</dbReference>
<dbReference type="SUPFAM" id="SSF117916">
    <property type="entry name" value="Fe-S cluster assembly (FSCA) domain-like"/>
    <property type="match status" value="1"/>
</dbReference>
<evidence type="ECO:0000313" key="5">
    <source>
        <dbReference type="Proteomes" id="UP000095751"/>
    </source>
</evidence>
<dbReference type="Pfam" id="PF01883">
    <property type="entry name" value="FeS_assembly_P"/>
    <property type="match status" value="1"/>
</dbReference>
<dbReference type="InterPro" id="IPR039796">
    <property type="entry name" value="MIP18"/>
</dbReference>